<dbReference type="Pfam" id="PF07696">
    <property type="entry name" value="7TMR-DISMED2"/>
    <property type="match status" value="1"/>
</dbReference>
<comment type="caution">
    <text evidence="8">The sequence shown here is derived from an EMBL/GenBank/DDBJ whole genome shotgun (WGS) entry which is preliminary data.</text>
</comment>
<dbReference type="InterPro" id="IPR011622">
    <property type="entry name" value="7TMR_DISM_rcpt_extracell_dom2"/>
</dbReference>
<feature type="transmembrane region" description="Helical" evidence="6">
    <location>
        <begin position="336"/>
        <end position="355"/>
    </location>
</feature>
<gene>
    <name evidence="8" type="ORF">OMM_10002</name>
</gene>
<evidence type="ECO:0000256" key="5">
    <source>
        <dbReference type="ARBA" id="ARBA00022777"/>
    </source>
</evidence>
<dbReference type="Gene3D" id="3.30.565.10">
    <property type="entry name" value="Histidine kinase-like ATPase, C-terminal domain"/>
    <property type="match status" value="1"/>
</dbReference>
<feature type="domain" description="Histidine kinase" evidence="7">
    <location>
        <begin position="459"/>
        <end position="673"/>
    </location>
</feature>
<dbReference type="InterPro" id="IPR003594">
    <property type="entry name" value="HATPase_dom"/>
</dbReference>
<proteinExistence type="predicted"/>
<dbReference type="InterPro" id="IPR011623">
    <property type="entry name" value="7TMR_DISM_rcpt_extracell_dom1"/>
</dbReference>
<dbReference type="SUPFAM" id="SSF47384">
    <property type="entry name" value="Homodimeric domain of signal transducing histidine kinase"/>
    <property type="match status" value="1"/>
</dbReference>
<keyword evidence="6" id="KW-0472">Membrane</keyword>
<evidence type="ECO:0000259" key="7">
    <source>
        <dbReference type="PROSITE" id="PS50109"/>
    </source>
</evidence>
<dbReference type="PRINTS" id="PR00344">
    <property type="entry name" value="BCTRLSENSOR"/>
</dbReference>
<sequence>MHWFTAIIIACNIILFPENCYLETNTQNQLQLETKARFSTTSKMSHIYLIHENTRKLKITGHLYYLQDISHELTINDVSSPDISEQFQPLEQDIANMGFSDATFWFKFRLRYQPRTVIVLKEWFLEIAYPLLNEVVLYYPLGNNYIVKKSGRNMWKSPADIHYKHPVFRLNTKPFQDYEILIKVRSSSTIQAPLVIWSPSAFSHNVARENFLWGIFFGIMFVMALYNAFIFLVVKDQSYLYYVCYILSFLCLLSSFNVNGFVQMPRSFTWWGHGSIPFFICIAGFWMTRFSKHFLKTDEHSPFRGIVLDCVMIGNLSIAFLSFFISYSIAVKLATFYILINAVIVLMSAILCYINNGEQAKYYLIAWVALLSGIIMYCLRTFALLPSTFITTYGLAIGANLEVILLSFGLAHRINTDRREKIIAQKESLKAKSLSLVAQEKTNQELKKAGMVKSNIISNISNEVRTPLHAMMGMVNMLNKTNLSKNQQRFATEIIRAGEGLFQVTNDLGDYARLETQRLKLSTTAFELKKSINEICDLFQSIAQKKDIKLEIMLDNRLPEFVFGDFSRIRQILSNLLENAFKYTEKGEVIVEVQNWSDQMNAAHEFDLRPESTDECLVYFTVKDTGIGIEKETQAELFNLFTKKGTEKIGNQTGFGLGLSICKRLIQLMKGAI</sequence>
<dbReference type="Proteomes" id="UP000189670">
    <property type="component" value="Unassembled WGS sequence"/>
</dbReference>
<evidence type="ECO:0000256" key="4">
    <source>
        <dbReference type="ARBA" id="ARBA00022679"/>
    </source>
</evidence>
<keyword evidence="6" id="KW-1133">Transmembrane helix</keyword>
<keyword evidence="3" id="KW-0597">Phosphoprotein</keyword>
<feature type="transmembrane region" description="Helical" evidence="6">
    <location>
        <begin position="268"/>
        <end position="286"/>
    </location>
</feature>
<evidence type="ECO:0000313" key="9">
    <source>
        <dbReference type="Proteomes" id="UP000189670"/>
    </source>
</evidence>
<evidence type="ECO:0000256" key="3">
    <source>
        <dbReference type="ARBA" id="ARBA00022553"/>
    </source>
</evidence>
<dbReference type="EC" id="2.7.13.3" evidence="2"/>
<dbReference type="EMBL" id="ATBP01000778">
    <property type="protein sequence ID" value="ETR68968.1"/>
    <property type="molecule type" value="Genomic_DNA"/>
</dbReference>
<accession>A0A1V1P2E0</accession>
<dbReference type="InterPro" id="IPR036890">
    <property type="entry name" value="HATPase_C_sf"/>
</dbReference>
<feature type="transmembrane region" description="Helical" evidence="6">
    <location>
        <begin position="389"/>
        <end position="411"/>
    </location>
</feature>
<dbReference type="Pfam" id="PF02518">
    <property type="entry name" value="HATPase_c"/>
    <property type="match status" value="1"/>
</dbReference>
<dbReference type="FunFam" id="3.30.565.10:FF:000030">
    <property type="entry name" value="Ethylene receptor 1"/>
    <property type="match status" value="1"/>
</dbReference>
<dbReference type="InterPro" id="IPR004358">
    <property type="entry name" value="Sig_transdc_His_kin-like_C"/>
</dbReference>
<feature type="non-terminal residue" evidence="8">
    <location>
        <position position="673"/>
    </location>
</feature>
<dbReference type="Gene3D" id="2.60.40.2380">
    <property type="match status" value="1"/>
</dbReference>
<evidence type="ECO:0000256" key="6">
    <source>
        <dbReference type="SAM" id="Phobius"/>
    </source>
</evidence>
<comment type="catalytic activity">
    <reaction evidence="1">
        <text>ATP + protein L-histidine = ADP + protein N-phospho-L-histidine.</text>
        <dbReference type="EC" id="2.7.13.3"/>
    </reaction>
</comment>
<feature type="transmembrane region" description="Helical" evidence="6">
    <location>
        <begin position="211"/>
        <end position="232"/>
    </location>
</feature>
<dbReference type="GO" id="GO:0009927">
    <property type="term" value="F:histidine phosphotransfer kinase activity"/>
    <property type="evidence" value="ECO:0007669"/>
    <property type="project" value="TreeGrafter"/>
</dbReference>
<keyword evidence="6" id="KW-0812">Transmembrane</keyword>
<dbReference type="PROSITE" id="PS50109">
    <property type="entry name" value="HIS_KIN"/>
    <property type="match status" value="1"/>
</dbReference>
<dbReference type="InterPro" id="IPR003661">
    <property type="entry name" value="HisK_dim/P_dom"/>
</dbReference>
<organism evidence="8 9">
    <name type="scientific">Candidatus Magnetoglobus multicellularis str. Araruama</name>
    <dbReference type="NCBI Taxonomy" id="890399"/>
    <lineage>
        <taxon>Bacteria</taxon>
        <taxon>Pseudomonadati</taxon>
        <taxon>Thermodesulfobacteriota</taxon>
        <taxon>Desulfobacteria</taxon>
        <taxon>Desulfobacterales</taxon>
        <taxon>Desulfobacteraceae</taxon>
        <taxon>Candidatus Magnetoglobus</taxon>
    </lineage>
</organism>
<keyword evidence="5 8" id="KW-0418">Kinase</keyword>
<dbReference type="Pfam" id="PF07695">
    <property type="entry name" value="7TMR-DISM_7TM"/>
    <property type="match status" value="1"/>
</dbReference>
<dbReference type="GO" id="GO:0000155">
    <property type="term" value="F:phosphorelay sensor kinase activity"/>
    <property type="evidence" value="ECO:0007669"/>
    <property type="project" value="InterPro"/>
</dbReference>
<evidence type="ECO:0000256" key="1">
    <source>
        <dbReference type="ARBA" id="ARBA00000085"/>
    </source>
</evidence>
<evidence type="ECO:0000256" key="2">
    <source>
        <dbReference type="ARBA" id="ARBA00012438"/>
    </source>
</evidence>
<evidence type="ECO:0000313" key="8">
    <source>
        <dbReference type="EMBL" id="ETR68968.1"/>
    </source>
</evidence>
<feature type="transmembrane region" description="Helical" evidence="6">
    <location>
        <begin position="306"/>
        <end position="330"/>
    </location>
</feature>
<dbReference type="InterPro" id="IPR036097">
    <property type="entry name" value="HisK_dim/P_sf"/>
</dbReference>
<feature type="transmembrane region" description="Helical" evidence="6">
    <location>
        <begin position="239"/>
        <end position="256"/>
    </location>
</feature>
<dbReference type="PANTHER" id="PTHR43047:SF66">
    <property type="entry name" value="HISKA"/>
    <property type="match status" value="1"/>
</dbReference>
<dbReference type="Pfam" id="PF00512">
    <property type="entry name" value="HisKA"/>
    <property type="match status" value="1"/>
</dbReference>
<dbReference type="AlphaFoldDB" id="A0A1V1P2E0"/>
<dbReference type="SMART" id="SM00387">
    <property type="entry name" value="HATPase_c"/>
    <property type="match status" value="1"/>
</dbReference>
<dbReference type="SUPFAM" id="SSF55874">
    <property type="entry name" value="ATPase domain of HSP90 chaperone/DNA topoisomerase II/histidine kinase"/>
    <property type="match status" value="1"/>
</dbReference>
<dbReference type="PANTHER" id="PTHR43047">
    <property type="entry name" value="TWO-COMPONENT HISTIDINE PROTEIN KINASE"/>
    <property type="match status" value="1"/>
</dbReference>
<name>A0A1V1P2E0_9BACT</name>
<feature type="transmembrane region" description="Helical" evidence="6">
    <location>
        <begin position="362"/>
        <end position="383"/>
    </location>
</feature>
<dbReference type="SMART" id="SM00388">
    <property type="entry name" value="HisKA"/>
    <property type="match status" value="1"/>
</dbReference>
<reference evidence="9" key="1">
    <citation type="submission" date="2012-11" db="EMBL/GenBank/DDBJ databases">
        <authorList>
            <person name="Lucero-Rivera Y.E."/>
            <person name="Tovar-Ramirez D."/>
        </authorList>
    </citation>
    <scope>NUCLEOTIDE SEQUENCE [LARGE SCALE GENOMIC DNA]</scope>
    <source>
        <strain evidence="9">Araruama</strain>
    </source>
</reference>
<dbReference type="Gene3D" id="1.10.287.130">
    <property type="match status" value="1"/>
</dbReference>
<keyword evidence="4" id="KW-0808">Transferase</keyword>
<dbReference type="InterPro" id="IPR005467">
    <property type="entry name" value="His_kinase_dom"/>
</dbReference>
<protein>
    <recommendedName>
        <fullName evidence="2">histidine kinase</fullName>
        <ecNumber evidence="2">2.7.13.3</ecNumber>
    </recommendedName>
</protein>
<dbReference type="CDD" id="cd00082">
    <property type="entry name" value="HisKA"/>
    <property type="match status" value="1"/>
</dbReference>
<dbReference type="GO" id="GO:0005886">
    <property type="term" value="C:plasma membrane"/>
    <property type="evidence" value="ECO:0007669"/>
    <property type="project" value="TreeGrafter"/>
</dbReference>